<reference evidence="2 3" key="1">
    <citation type="submission" date="2019-05" db="EMBL/GenBank/DDBJ databases">
        <title>Another draft genome of Portunus trituberculatus and its Hox gene families provides insights of decapod evolution.</title>
        <authorList>
            <person name="Jeong J.-H."/>
            <person name="Song I."/>
            <person name="Kim S."/>
            <person name="Choi T."/>
            <person name="Kim D."/>
            <person name="Ryu S."/>
            <person name="Kim W."/>
        </authorList>
    </citation>
    <scope>NUCLEOTIDE SEQUENCE [LARGE SCALE GENOMIC DNA]</scope>
    <source>
        <tissue evidence="2">Muscle</tissue>
    </source>
</reference>
<sequence>MSFSRDPLTPPPISMAGLGRQESREVSDSRWQCGETVSVAPAQQARPRRGLTVQTCTASKMCLTLTKPPVPHISAGYRQPTSQCLDKNTTYIWLYQTPTVNVSNTQHLWRKCLSHKEPL</sequence>
<name>A0A5B7IL26_PORTR</name>
<dbReference type="EMBL" id="VSRR010056000">
    <property type="protein sequence ID" value="MPC81124.1"/>
    <property type="molecule type" value="Genomic_DNA"/>
</dbReference>
<proteinExistence type="predicted"/>
<accession>A0A5B7IL26</accession>
<dbReference type="Proteomes" id="UP000324222">
    <property type="component" value="Unassembled WGS sequence"/>
</dbReference>
<feature type="region of interest" description="Disordered" evidence="1">
    <location>
        <begin position="1"/>
        <end position="26"/>
    </location>
</feature>
<evidence type="ECO:0000313" key="3">
    <source>
        <dbReference type="Proteomes" id="UP000324222"/>
    </source>
</evidence>
<evidence type="ECO:0000256" key="1">
    <source>
        <dbReference type="SAM" id="MobiDB-lite"/>
    </source>
</evidence>
<dbReference type="AlphaFoldDB" id="A0A5B7IL26"/>
<evidence type="ECO:0000313" key="2">
    <source>
        <dbReference type="EMBL" id="MPC81124.1"/>
    </source>
</evidence>
<organism evidence="2 3">
    <name type="scientific">Portunus trituberculatus</name>
    <name type="common">Swimming crab</name>
    <name type="synonym">Neptunus trituberculatus</name>
    <dbReference type="NCBI Taxonomy" id="210409"/>
    <lineage>
        <taxon>Eukaryota</taxon>
        <taxon>Metazoa</taxon>
        <taxon>Ecdysozoa</taxon>
        <taxon>Arthropoda</taxon>
        <taxon>Crustacea</taxon>
        <taxon>Multicrustacea</taxon>
        <taxon>Malacostraca</taxon>
        <taxon>Eumalacostraca</taxon>
        <taxon>Eucarida</taxon>
        <taxon>Decapoda</taxon>
        <taxon>Pleocyemata</taxon>
        <taxon>Brachyura</taxon>
        <taxon>Eubrachyura</taxon>
        <taxon>Portunoidea</taxon>
        <taxon>Portunidae</taxon>
        <taxon>Portuninae</taxon>
        <taxon>Portunus</taxon>
    </lineage>
</organism>
<gene>
    <name evidence="2" type="ORF">E2C01_075725</name>
</gene>
<comment type="caution">
    <text evidence="2">The sequence shown here is derived from an EMBL/GenBank/DDBJ whole genome shotgun (WGS) entry which is preliminary data.</text>
</comment>
<protein>
    <submittedName>
        <fullName evidence="2">Uncharacterized protein</fullName>
    </submittedName>
</protein>
<keyword evidence="3" id="KW-1185">Reference proteome</keyword>